<dbReference type="Gene3D" id="3.30.450.20">
    <property type="entry name" value="PAS domain"/>
    <property type="match status" value="1"/>
</dbReference>
<gene>
    <name evidence="7" type="ORF">AAFP32_01960</name>
</gene>
<comment type="subcellular location">
    <subcellularLocation>
        <location evidence="1">Cell membrane</location>
        <topology evidence="1">Multi-pass membrane protein</topology>
    </subcellularLocation>
</comment>
<keyword evidence="3" id="KW-0812">Transmembrane</keyword>
<reference evidence="7" key="1">
    <citation type="submission" date="2024-06" db="EMBL/GenBank/DDBJ databases">
        <title>Brevibacterium koreense sp. nov., isolated from jogae-jeotgal, a Korean fermented seafood.</title>
        <authorList>
            <person name="Whon T.W."/>
            <person name="Nam S."/>
            <person name="Kim Y."/>
        </authorList>
    </citation>
    <scope>NUCLEOTIDE SEQUENCE</scope>
    <source>
        <strain evidence="7">CBA3109</strain>
    </source>
</reference>
<evidence type="ECO:0000256" key="2">
    <source>
        <dbReference type="ARBA" id="ARBA00022475"/>
    </source>
</evidence>
<keyword evidence="5" id="KW-0472">Membrane</keyword>
<evidence type="ECO:0000313" key="7">
    <source>
        <dbReference type="EMBL" id="XBV89520.1"/>
    </source>
</evidence>
<keyword evidence="4" id="KW-1133">Transmembrane helix</keyword>
<evidence type="ECO:0000259" key="6">
    <source>
        <dbReference type="Pfam" id="PF17203"/>
    </source>
</evidence>
<sequence length="134" mass="14579">MSIAETLAHDPFVVESVEASEASAASAKLQPYALTVTSTTDVDFVTIMDRDRTRYTHPDPQQLGKPYIGSIDRALAGHSHIETYAGTLGEYVRAMVPITDSSDEVTAMVTLRDRTDIQELTGELETMSTLSDAL</sequence>
<dbReference type="InterPro" id="IPR029151">
    <property type="entry name" value="Sensor-like_sf"/>
</dbReference>
<dbReference type="GO" id="GO:0005886">
    <property type="term" value="C:plasma membrane"/>
    <property type="evidence" value="ECO:0007669"/>
    <property type="project" value="UniProtKB-SubCell"/>
</dbReference>
<dbReference type="SUPFAM" id="SSF103190">
    <property type="entry name" value="Sensory domain-like"/>
    <property type="match status" value="1"/>
</dbReference>
<protein>
    <recommendedName>
        <fullName evidence="6">Single cache domain-containing protein</fullName>
    </recommendedName>
</protein>
<proteinExistence type="predicted"/>
<accession>A0AAU7ULI0</accession>
<dbReference type="KEGG" id="bkr:AAFP32_01960"/>
<dbReference type="EMBL" id="CP158281">
    <property type="protein sequence ID" value="XBV89520.1"/>
    <property type="molecule type" value="Genomic_DNA"/>
</dbReference>
<name>A0AAU7ULI0_9MICO</name>
<evidence type="ECO:0000256" key="3">
    <source>
        <dbReference type="ARBA" id="ARBA00022692"/>
    </source>
</evidence>
<organism evidence="7">
    <name type="scientific">Brevibacterium koreense</name>
    <dbReference type="NCBI Taxonomy" id="3140787"/>
    <lineage>
        <taxon>Bacteria</taxon>
        <taxon>Bacillati</taxon>
        <taxon>Actinomycetota</taxon>
        <taxon>Actinomycetes</taxon>
        <taxon>Micrococcales</taxon>
        <taxon>Brevibacteriaceae</taxon>
        <taxon>Brevibacterium</taxon>
    </lineage>
</organism>
<dbReference type="RefSeq" id="WP_350270403.1">
    <property type="nucleotide sequence ID" value="NZ_CP158281.1"/>
</dbReference>
<evidence type="ECO:0000256" key="4">
    <source>
        <dbReference type="ARBA" id="ARBA00022989"/>
    </source>
</evidence>
<evidence type="ECO:0000256" key="1">
    <source>
        <dbReference type="ARBA" id="ARBA00004651"/>
    </source>
</evidence>
<dbReference type="Pfam" id="PF17203">
    <property type="entry name" value="sCache_3_2"/>
    <property type="match status" value="1"/>
</dbReference>
<dbReference type="InterPro" id="IPR033463">
    <property type="entry name" value="sCache_3"/>
</dbReference>
<evidence type="ECO:0000256" key="5">
    <source>
        <dbReference type="ARBA" id="ARBA00023136"/>
    </source>
</evidence>
<dbReference type="AlphaFoldDB" id="A0AAU7ULI0"/>
<feature type="domain" description="Single cache" evidence="6">
    <location>
        <begin position="2"/>
        <end position="109"/>
    </location>
</feature>
<keyword evidence="2" id="KW-1003">Cell membrane</keyword>